<protein>
    <submittedName>
        <fullName evidence="1">Uncharacterized protein</fullName>
    </submittedName>
</protein>
<evidence type="ECO:0000313" key="1">
    <source>
        <dbReference type="EMBL" id="KAH3769915.1"/>
    </source>
</evidence>
<evidence type="ECO:0000313" key="2">
    <source>
        <dbReference type="Proteomes" id="UP000828390"/>
    </source>
</evidence>
<dbReference type="EMBL" id="JAIWYP010000009">
    <property type="protein sequence ID" value="KAH3769915.1"/>
    <property type="molecule type" value="Genomic_DNA"/>
</dbReference>
<sequence>MNGDKLEEATSFRYLGATISNDCSSIAEAGIRNAERGDGQIEQVVDKQLHQLSPNNSLVVSVLLYDCGTWTLQVDTGHDTGLCKQLSPKTAKHLIHWSQHRRVRPKTAVALVCPQGDRQTTKVGLVWTRHQTRISLKDCAPRHARGRSLSRPSEKMLYRQYERMDIPPHG</sequence>
<organism evidence="1 2">
    <name type="scientific">Dreissena polymorpha</name>
    <name type="common">Zebra mussel</name>
    <name type="synonym">Mytilus polymorpha</name>
    <dbReference type="NCBI Taxonomy" id="45954"/>
    <lineage>
        <taxon>Eukaryota</taxon>
        <taxon>Metazoa</taxon>
        <taxon>Spiralia</taxon>
        <taxon>Lophotrochozoa</taxon>
        <taxon>Mollusca</taxon>
        <taxon>Bivalvia</taxon>
        <taxon>Autobranchia</taxon>
        <taxon>Heteroconchia</taxon>
        <taxon>Euheterodonta</taxon>
        <taxon>Imparidentia</taxon>
        <taxon>Neoheterodontei</taxon>
        <taxon>Myida</taxon>
        <taxon>Dreissenoidea</taxon>
        <taxon>Dreissenidae</taxon>
        <taxon>Dreissena</taxon>
    </lineage>
</organism>
<keyword evidence="2" id="KW-1185">Reference proteome</keyword>
<dbReference type="AlphaFoldDB" id="A0A9D4DZZ8"/>
<name>A0A9D4DZZ8_DREPO</name>
<proteinExistence type="predicted"/>
<reference evidence="1" key="2">
    <citation type="submission" date="2020-11" db="EMBL/GenBank/DDBJ databases">
        <authorList>
            <person name="McCartney M.A."/>
            <person name="Auch B."/>
            <person name="Kono T."/>
            <person name="Mallez S."/>
            <person name="Becker A."/>
            <person name="Gohl D.M."/>
            <person name="Silverstein K.A.T."/>
            <person name="Koren S."/>
            <person name="Bechman K.B."/>
            <person name="Herman A."/>
            <person name="Abrahante J.E."/>
            <person name="Garbe J."/>
        </authorList>
    </citation>
    <scope>NUCLEOTIDE SEQUENCE</scope>
    <source>
        <strain evidence="1">Duluth1</strain>
        <tissue evidence="1">Whole animal</tissue>
    </source>
</reference>
<gene>
    <name evidence="1" type="ORF">DPMN_171196</name>
</gene>
<comment type="caution">
    <text evidence="1">The sequence shown here is derived from an EMBL/GenBank/DDBJ whole genome shotgun (WGS) entry which is preliminary data.</text>
</comment>
<dbReference type="Proteomes" id="UP000828390">
    <property type="component" value="Unassembled WGS sequence"/>
</dbReference>
<reference evidence="1" key="1">
    <citation type="journal article" date="2019" name="bioRxiv">
        <title>The Genome of the Zebra Mussel, Dreissena polymorpha: A Resource for Invasive Species Research.</title>
        <authorList>
            <person name="McCartney M.A."/>
            <person name="Auch B."/>
            <person name="Kono T."/>
            <person name="Mallez S."/>
            <person name="Zhang Y."/>
            <person name="Obille A."/>
            <person name="Becker A."/>
            <person name="Abrahante J.E."/>
            <person name="Garbe J."/>
            <person name="Badalamenti J.P."/>
            <person name="Herman A."/>
            <person name="Mangelson H."/>
            <person name="Liachko I."/>
            <person name="Sullivan S."/>
            <person name="Sone E.D."/>
            <person name="Koren S."/>
            <person name="Silverstein K.A.T."/>
            <person name="Beckman K.B."/>
            <person name="Gohl D.M."/>
        </authorList>
    </citation>
    <scope>NUCLEOTIDE SEQUENCE</scope>
    <source>
        <strain evidence="1">Duluth1</strain>
        <tissue evidence="1">Whole animal</tissue>
    </source>
</reference>
<accession>A0A9D4DZZ8</accession>